<evidence type="ECO:0000256" key="1">
    <source>
        <dbReference type="ARBA" id="ARBA00022723"/>
    </source>
</evidence>
<dbReference type="OrthoDB" id="5282002at2759"/>
<evidence type="ECO:0000259" key="5">
    <source>
        <dbReference type="PROSITE" id="PS50865"/>
    </source>
</evidence>
<keyword evidence="3" id="KW-0862">Zinc</keyword>
<evidence type="ECO:0000313" key="7">
    <source>
        <dbReference type="Proteomes" id="UP000030669"/>
    </source>
</evidence>
<organism evidence="6 7">
    <name type="scientific">Gloeophyllum trabeum (strain ATCC 11539 / FP-39264 / Madison 617)</name>
    <name type="common">Brown rot fungus</name>
    <dbReference type="NCBI Taxonomy" id="670483"/>
    <lineage>
        <taxon>Eukaryota</taxon>
        <taxon>Fungi</taxon>
        <taxon>Dikarya</taxon>
        <taxon>Basidiomycota</taxon>
        <taxon>Agaricomycotina</taxon>
        <taxon>Agaricomycetes</taxon>
        <taxon>Gloeophyllales</taxon>
        <taxon>Gloeophyllaceae</taxon>
        <taxon>Gloeophyllum</taxon>
    </lineage>
</organism>
<keyword evidence="7" id="KW-1185">Reference proteome</keyword>
<dbReference type="InterPro" id="IPR027974">
    <property type="entry name" value="DUF4470"/>
</dbReference>
<sequence length="552" mass="63500">MRDVSKLRSDRLPCANVDVENRSHCPGEGTMACSRCKLVSYCSKECQRGHWKIHKADCKDPLMASDWKPVWERERRLPSFISSDNDGSASSPMTKERLATGLHLWGNMPAIDLVNLEQNEKNRDTDLTLACVASGDLRNVVQTVNDLPQDYAGQMSIVLNDRDPAVTMRNLILLCLLGTIDDDVVAAELALHFWYSVFLPIEYSLRIGVAIKPLIEQILLQLSEYRLPFGSTSSMSFDVPQDMAFYMVGMLESTYSVEDAHYEYQRVRFAESRQDYHERLYCQIEPAHRVSLKQYRSFGLVLPFGALNAQFNTPNRSLFSHKGVWLQNDHVTPLESWDLKSVIECGRRHGAQRADIYGCLYFFLSDQLRIFARRLRRFNISFHVFNRDVRDFAESIKANALASAGIPPHIFFDRIEVSNIMDIEYVGVRRVLEDWGPLLRDSKTSTIIAYFMNWRTRQKGGDPVTAGKNVVHNLIKRLHERNRVTYIPTGDSILLTSSRATPMQYRQYLEPIYDNWVPFKKYLRAQGTDIVLKKMKLCMRETHTIIPHVSVA</sequence>
<dbReference type="InterPro" id="IPR002893">
    <property type="entry name" value="Znf_MYND"/>
</dbReference>
<dbReference type="HOGENOM" id="CLU_018400_3_0_1"/>
<protein>
    <recommendedName>
        <fullName evidence="5">MYND-type domain-containing protein</fullName>
    </recommendedName>
</protein>
<dbReference type="PROSITE" id="PS50865">
    <property type="entry name" value="ZF_MYND_2"/>
    <property type="match status" value="1"/>
</dbReference>
<dbReference type="Gene3D" id="6.10.140.2220">
    <property type="match status" value="1"/>
</dbReference>
<dbReference type="EMBL" id="KB469298">
    <property type="protein sequence ID" value="EPQ57739.1"/>
    <property type="molecule type" value="Genomic_DNA"/>
</dbReference>
<evidence type="ECO:0000313" key="6">
    <source>
        <dbReference type="EMBL" id="EPQ57739.1"/>
    </source>
</evidence>
<dbReference type="KEGG" id="gtr:GLOTRDRAFT_37501"/>
<dbReference type="Proteomes" id="UP000030669">
    <property type="component" value="Unassembled WGS sequence"/>
</dbReference>
<dbReference type="SUPFAM" id="SSF144232">
    <property type="entry name" value="HIT/MYND zinc finger-like"/>
    <property type="match status" value="1"/>
</dbReference>
<dbReference type="RefSeq" id="XP_007862976.1">
    <property type="nucleotide sequence ID" value="XM_007864785.1"/>
</dbReference>
<dbReference type="GeneID" id="19305775"/>
<keyword evidence="2 4" id="KW-0863">Zinc-finger</keyword>
<dbReference type="Pfam" id="PF01753">
    <property type="entry name" value="zf-MYND"/>
    <property type="match status" value="1"/>
</dbReference>
<name>S7RWL9_GLOTA</name>
<reference evidence="6 7" key="1">
    <citation type="journal article" date="2012" name="Science">
        <title>The Paleozoic origin of enzymatic lignin decomposition reconstructed from 31 fungal genomes.</title>
        <authorList>
            <person name="Floudas D."/>
            <person name="Binder M."/>
            <person name="Riley R."/>
            <person name="Barry K."/>
            <person name="Blanchette R.A."/>
            <person name="Henrissat B."/>
            <person name="Martinez A.T."/>
            <person name="Otillar R."/>
            <person name="Spatafora J.W."/>
            <person name="Yadav J.S."/>
            <person name="Aerts A."/>
            <person name="Benoit I."/>
            <person name="Boyd A."/>
            <person name="Carlson A."/>
            <person name="Copeland A."/>
            <person name="Coutinho P.M."/>
            <person name="de Vries R.P."/>
            <person name="Ferreira P."/>
            <person name="Findley K."/>
            <person name="Foster B."/>
            <person name="Gaskell J."/>
            <person name="Glotzer D."/>
            <person name="Gorecki P."/>
            <person name="Heitman J."/>
            <person name="Hesse C."/>
            <person name="Hori C."/>
            <person name="Igarashi K."/>
            <person name="Jurgens J.A."/>
            <person name="Kallen N."/>
            <person name="Kersten P."/>
            <person name="Kohler A."/>
            <person name="Kuees U."/>
            <person name="Kumar T.K.A."/>
            <person name="Kuo A."/>
            <person name="LaButti K."/>
            <person name="Larrondo L.F."/>
            <person name="Lindquist E."/>
            <person name="Ling A."/>
            <person name="Lombard V."/>
            <person name="Lucas S."/>
            <person name="Lundell T."/>
            <person name="Martin R."/>
            <person name="McLaughlin D.J."/>
            <person name="Morgenstern I."/>
            <person name="Morin E."/>
            <person name="Murat C."/>
            <person name="Nagy L.G."/>
            <person name="Nolan M."/>
            <person name="Ohm R.A."/>
            <person name="Patyshakuliyeva A."/>
            <person name="Rokas A."/>
            <person name="Ruiz-Duenas F.J."/>
            <person name="Sabat G."/>
            <person name="Salamov A."/>
            <person name="Samejima M."/>
            <person name="Schmutz J."/>
            <person name="Slot J.C."/>
            <person name="St John F."/>
            <person name="Stenlid J."/>
            <person name="Sun H."/>
            <person name="Sun S."/>
            <person name="Syed K."/>
            <person name="Tsang A."/>
            <person name="Wiebenga A."/>
            <person name="Young D."/>
            <person name="Pisabarro A."/>
            <person name="Eastwood D.C."/>
            <person name="Martin F."/>
            <person name="Cullen D."/>
            <person name="Grigoriev I.V."/>
            <person name="Hibbett D.S."/>
        </authorList>
    </citation>
    <scope>NUCLEOTIDE SEQUENCE [LARGE SCALE GENOMIC DNA]</scope>
    <source>
        <strain evidence="6 7">ATCC 11539</strain>
    </source>
</reference>
<evidence type="ECO:0000256" key="2">
    <source>
        <dbReference type="ARBA" id="ARBA00022771"/>
    </source>
</evidence>
<accession>S7RWL9</accession>
<evidence type="ECO:0000256" key="4">
    <source>
        <dbReference type="PROSITE-ProRule" id="PRU00134"/>
    </source>
</evidence>
<dbReference type="eggNOG" id="ENOG502S2D3">
    <property type="taxonomic scope" value="Eukaryota"/>
</dbReference>
<gene>
    <name evidence="6" type="ORF">GLOTRDRAFT_37501</name>
</gene>
<dbReference type="Pfam" id="PF14737">
    <property type="entry name" value="DUF4470"/>
    <property type="match status" value="1"/>
</dbReference>
<dbReference type="OMA" id="PHICESD"/>
<evidence type="ECO:0000256" key="3">
    <source>
        <dbReference type="ARBA" id="ARBA00022833"/>
    </source>
</evidence>
<dbReference type="AlphaFoldDB" id="S7RWL9"/>
<feature type="domain" description="MYND-type" evidence="5">
    <location>
        <begin position="14"/>
        <end position="58"/>
    </location>
</feature>
<proteinExistence type="predicted"/>
<dbReference type="GO" id="GO:0008270">
    <property type="term" value="F:zinc ion binding"/>
    <property type="evidence" value="ECO:0007669"/>
    <property type="project" value="UniProtKB-KW"/>
</dbReference>
<keyword evidence="1" id="KW-0479">Metal-binding</keyword>